<accession>A0A0N4WZ56</accession>
<dbReference type="WBParaSite" id="HPLM_0001719801-mRNA-1">
    <property type="protein sequence ID" value="HPLM_0001719801-mRNA-1"/>
    <property type="gene ID" value="HPLM_0001719801"/>
</dbReference>
<dbReference type="AlphaFoldDB" id="A0A0N4WZ56"/>
<protein>
    <submittedName>
        <fullName evidence="1 3">Uncharacterized protein</fullName>
    </submittedName>
</protein>
<reference evidence="3" key="1">
    <citation type="submission" date="2017-02" db="UniProtKB">
        <authorList>
            <consortium name="WormBaseParasite"/>
        </authorList>
    </citation>
    <scope>IDENTIFICATION</scope>
</reference>
<reference evidence="1 2" key="2">
    <citation type="submission" date="2018-11" db="EMBL/GenBank/DDBJ databases">
        <authorList>
            <consortium name="Pathogen Informatics"/>
        </authorList>
    </citation>
    <scope>NUCLEOTIDE SEQUENCE [LARGE SCALE GENOMIC DNA]</scope>
    <source>
        <strain evidence="1 2">MHpl1</strain>
    </source>
</reference>
<proteinExistence type="predicted"/>
<evidence type="ECO:0000313" key="2">
    <source>
        <dbReference type="Proteomes" id="UP000268014"/>
    </source>
</evidence>
<organism evidence="3">
    <name type="scientific">Haemonchus placei</name>
    <name type="common">Barber's pole worm</name>
    <dbReference type="NCBI Taxonomy" id="6290"/>
    <lineage>
        <taxon>Eukaryota</taxon>
        <taxon>Metazoa</taxon>
        <taxon>Ecdysozoa</taxon>
        <taxon>Nematoda</taxon>
        <taxon>Chromadorea</taxon>
        <taxon>Rhabditida</taxon>
        <taxon>Rhabditina</taxon>
        <taxon>Rhabditomorpha</taxon>
        <taxon>Strongyloidea</taxon>
        <taxon>Trichostrongylidae</taxon>
        <taxon>Haemonchus</taxon>
    </lineage>
</organism>
<gene>
    <name evidence="1" type="ORF">HPLM_LOCUS17190</name>
</gene>
<name>A0A0N4WZ56_HAEPC</name>
<keyword evidence="2" id="KW-1185">Reference proteome</keyword>
<dbReference type="EMBL" id="UZAF01019815">
    <property type="protein sequence ID" value="VDO63844.1"/>
    <property type="molecule type" value="Genomic_DNA"/>
</dbReference>
<sequence length="67" mass="7183">MDAVTRTTTAQLDEGGGRTSLAVEAEIEEVGAFESLSMAEWLGVAVPKVSIGLSVEEKKKYLKKNGR</sequence>
<evidence type="ECO:0000313" key="3">
    <source>
        <dbReference type="WBParaSite" id="HPLM_0001719801-mRNA-1"/>
    </source>
</evidence>
<evidence type="ECO:0000313" key="1">
    <source>
        <dbReference type="EMBL" id="VDO63844.1"/>
    </source>
</evidence>
<dbReference type="Proteomes" id="UP000268014">
    <property type="component" value="Unassembled WGS sequence"/>
</dbReference>